<dbReference type="PANTHER" id="PTHR15680">
    <property type="entry name" value="RIBOSOMAL PROTEIN L19"/>
    <property type="match status" value="1"/>
</dbReference>
<proteinExistence type="inferred from homology"/>
<comment type="caution">
    <text evidence="5">The sequence shown here is derived from an EMBL/GenBank/DDBJ whole genome shotgun (WGS) entry which is preliminary data.</text>
</comment>
<dbReference type="InterPro" id="IPR018257">
    <property type="entry name" value="Ribosomal_bL19_CS"/>
</dbReference>
<accession>A0ABQ7GCN0</accession>
<feature type="compositionally biased region" description="Polar residues" evidence="4">
    <location>
        <begin position="1"/>
        <end position="21"/>
    </location>
</feature>
<dbReference type="InterPro" id="IPR001857">
    <property type="entry name" value="Ribosomal_bL19"/>
</dbReference>
<evidence type="ECO:0000256" key="4">
    <source>
        <dbReference type="SAM" id="MobiDB-lite"/>
    </source>
</evidence>
<feature type="compositionally biased region" description="Low complexity" evidence="4">
    <location>
        <begin position="173"/>
        <end position="182"/>
    </location>
</feature>
<evidence type="ECO:0000313" key="6">
    <source>
        <dbReference type="Proteomes" id="UP000815325"/>
    </source>
</evidence>
<dbReference type="GO" id="GO:0005840">
    <property type="term" value="C:ribosome"/>
    <property type="evidence" value="ECO:0007669"/>
    <property type="project" value="UniProtKB-KW"/>
</dbReference>
<protein>
    <submittedName>
        <fullName evidence="5">Plastid/chloroplast ribosomal protein L19</fullName>
    </submittedName>
</protein>
<feature type="region of interest" description="Disordered" evidence="4">
    <location>
        <begin position="160"/>
        <end position="182"/>
    </location>
</feature>
<dbReference type="Gene3D" id="2.30.30.790">
    <property type="match status" value="1"/>
</dbReference>
<dbReference type="NCBIfam" id="TIGR01024">
    <property type="entry name" value="rplS_bact"/>
    <property type="match status" value="1"/>
</dbReference>
<dbReference type="InterPro" id="IPR008991">
    <property type="entry name" value="Translation_prot_SH3-like_sf"/>
</dbReference>
<keyword evidence="2 5" id="KW-0689">Ribosomal protein</keyword>
<feature type="region of interest" description="Disordered" evidence="4">
    <location>
        <begin position="1"/>
        <end position="29"/>
    </location>
</feature>
<reference evidence="5" key="1">
    <citation type="submission" date="2017-08" db="EMBL/GenBank/DDBJ databases">
        <authorList>
            <person name="Polle J.E."/>
            <person name="Barry K."/>
            <person name="Cushman J."/>
            <person name="Schmutz J."/>
            <person name="Tran D."/>
            <person name="Hathwaick L.T."/>
            <person name="Yim W.C."/>
            <person name="Jenkins J."/>
            <person name="Mckie-Krisberg Z.M."/>
            <person name="Prochnik S."/>
            <person name="Lindquist E."/>
            <person name="Dockter R.B."/>
            <person name="Adam C."/>
            <person name="Molina H."/>
            <person name="Bunkerborg J."/>
            <person name="Jin E."/>
            <person name="Buchheim M."/>
            <person name="Magnuson J."/>
        </authorList>
    </citation>
    <scope>NUCLEOTIDE SEQUENCE</scope>
    <source>
        <strain evidence="5">CCAP 19/18</strain>
    </source>
</reference>
<evidence type="ECO:0000256" key="2">
    <source>
        <dbReference type="ARBA" id="ARBA00022980"/>
    </source>
</evidence>
<name>A0ABQ7GCN0_DUNSA</name>
<dbReference type="SUPFAM" id="SSF50104">
    <property type="entry name" value="Translation proteins SH3-like domain"/>
    <property type="match status" value="1"/>
</dbReference>
<dbReference type="Proteomes" id="UP000815325">
    <property type="component" value="Unassembled WGS sequence"/>
</dbReference>
<dbReference type="PRINTS" id="PR00061">
    <property type="entry name" value="RIBOSOMALL19"/>
</dbReference>
<dbReference type="PROSITE" id="PS01015">
    <property type="entry name" value="RIBOSOMAL_L19"/>
    <property type="match status" value="1"/>
</dbReference>
<evidence type="ECO:0000256" key="3">
    <source>
        <dbReference type="ARBA" id="ARBA00023274"/>
    </source>
</evidence>
<dbReference type="Pfam" id="PF01245">
    <property type="entry name" value="Ribosomal_L19"/>
    <property type="match status" value="1"/>
</dbReference>
<organism evidence="5 6">
    <name type="scientific">Dunaliella salina</name>
    <name type="common">Green alga</name>
    <name type="synonym">Protococcus salinus</name>
    <dbReference type="NCBI Taxonomy" id="3046"/>
    <lineage>
        <taxon>Eukaryota</taxon>
        <taxon>Viridiplantae</taxon>
        <taxon>Chlorophyta</taxon>
        <taxon>core chlorophytes</taxon>
        <taxon>Chlorophyceae</taxon>
        <taxon>CS clade</taxon>
        <taxon>Chlamydomonadales</taxon>
        <taxon>Dunaliellaceae</taxon>
        <taxon>Dunaliella</taxon>
    </lineage>
</organism>
<comment type="similarity">
    <text evidence="1">Belongs to the bacterial ribosomal protein bL19 family.</text>
</comment>
<sequence>MLSASRLGSLSQRPVRATSSGCRPAMSRRSVQPVQAKFNLAPIVDSIAQENMKPKDKIPKPDIGDTVKLGLRVIEAKGKTRTQKLEGVIIAEAGSGINKTITFRRMFQGVGIEMIVPVHSPVLESVELVRSGRVRRAKLYYLRERIGKAAKLKEVVQGAKTTKPTAREEKKAAAAAAEAQQE</sequence>
<keyword evidence="6" id="KW-1185">Reference proteome</keyword>
<evidence type="ECO:0000256" key="1">
    <source>
        <dbReference type="ARBA" id="ARBA00005781"/>
    </source>
</evidence>
<dbReference type="InterPro" id="IPR038657">
    <property type="entry name" value="Ribosomal_bL19_sf"/>
</dbReference>
<evidence type="ECO:0000313" key="5">
    <source>
        <dbReference type="EMBL" id="KAF5832354.1"/>
    </source>
</evidence>
<dbReference type="EMBL" id="MU069879">
    <property type="protein sequence ID" value="KAF5832354.1"/>
    <property type="molecule type" value="Genomic_DNA"/>
</dbReference>
<dbReference type="PANTHER" id="PTHR15680:SF9">
    <property type="entry name" value="LARGE RIBOSOMAL SUBUNIT PROTEIN BL19M"/>
    <property type="match status" value="1"/>
</dbReference>
<keyword evidence="3" id="KW-0687">Ribonucleoprotein</keyword>
<dbReference type="HAMAP" id="MF_00402">
    <property type="entry name" value="Ribosomal_bL19"/>
    <property type="match status" value="1"/>
</dbReference>
<gene>
    <name evidence="5" type="ORF">DUNSADRAFT_11764</name>
</gene>